<dbReference type="Pfam" id="PF01734">
    <property type="entry name" value="Patatin"/>
    <property type="match status" value="1"/>
</dbReference>
<keyword evidence="2 4" id="KW-0442">Lipid degradation</keyword>
<dbReference type="RefSeq" id="WP_133879704.1">
    <property type="nucleotide sequence ID" value="NZ_MWIN01000022.1"/>
</dbReference>
<dbReference type="PANTHER" id="PTHR14226">
    <property type="entry name" value="NEUROPATHY TARGET ESTERASE/SWISS CHEESE D.MELANOGASTER"/>
    <property type="match status" value="1"/>
</dbReference>
<dbReference type="NCBIfam" id="NF007623">
    <property type="entry name" value="PRK10279.1"/>
    <property type="match status" value="1"/>
</dbReference>
<feature type="active site" description="Nucleophile" evidence="4">
    <location>
        <position position="44"/>
    </location>
</feature>
<proteinExistence type="predicted"/>
<comment type="caution">
    <text evidence="4">Lacks conserved residue(s) required for the propagation of feature annotation.</text>
</comment>
<evidence type="ECO:0000256" key="3">
    <source>
        <dbReference type="ARBA" id="ARBA00023098"/>
    </source>
</evidence>
<dbReference type="PROSITE" id="PS51635">
    <property type="entry name" value="PNPLA"/>
    <property type="match status" value="1"/>
</dbReference>
<dbReference type="GO" id="GO:0016042">
    <property type="term" value="P:lipid catabolic process"/>
    <property type="evidence" value="ECO:0007669"/>
    <property type="project" value="UniProtKB-UniRule"/>
</dbReference>
<reference evidence="7 8" key="1">
    <citation type="submission" date="2019-03" db="EMBL/GenBank/DDBJ databases">
        <title>Genomic Encyclopedia of Type Strains, Phase IV (KMG-IV): sequencing the most valuable type-strain genomes for metagenomic binning, comparative biology and taxonomic classification.</title>
        <authorList>
            <person name="Goeker M."/>
        </authorList>
    </citation>
    <scope>NUCLEOTIDE SEQUENCE [LARGE SCALE GENOMIC DNA]</scope>
    <source>
        <strain evidence="7 8">DSM 26377</strain>
    </source>
</reference>
<keyword evidence="3 4" id="KW-0443">Lipid metabolism</keyword>
<feature type="domain" description="PNPLA" evidence="6">
    <location>
        <begin position="11"/>
        <end position="170"/>
    </location>
</feature>
<evidence type="ECO:0000256" key="4">
    <source>
        <dbReference type="PROSITE-ProRule" id="PRU01161"/>
    </source>
</evidence>
<dbReference type="Proteomes" id="UP000295341">
    <property type="component" value="Unassembled WGS sequence"/>
</dbReference>
<comment type="caution">
    <text evidence="7">The sequence shown here is derived from an EMBL/GenBank/DDBJ whole genome shotgun (WGS) entry which is preliminary data.</text>
</comment>
<feature type="short sequence motif" description="GXSXG" evidence="4">
    <location>
        <begin position="42"/>
        <end position="46"/>
    </location>
</feature>
<dbReference type="InterPro" id="IPR002641">
    <property type="entry name" value="PNPLA_dom"/>
</dbReference>
<dbReference type="OrthoDB" id="5290098at2"/>
<dbReference type="InterPro" id="IPR050301">
    <property type="entry name" value="NTE"/>
</dbReference>
<sequence>MNAPRPPKIGLALGSGSARGWAHIGIIQGLQDIGVRPDVVAGTSVGALVGAVYVSGQLEAFTDWVLKLTPRDVFGLMDLSFSGGMVKGRRLFGFFEEKHLNPNIEDIEQRYVSVATEMSSGREIWITRGPIISAARASCAIPGLFSPVKHDERWMLDGGLVNPVPVSACRAMGADVVIAVNLNAQLVGRHLSRAGQEEVVREASTRQERNLWQRMIASLSSSDDDHPSVFDVVAASVNILQDRLTRSRMAGDPPEITLLPVLSDFALMDFHRAKECIDEGRRLVQENAATLRAWAGLPRADAVAPKDAKDVKDSEAPRLERDEKT</sequence>
<accession>A0A4S3K1F7</accession>
<gene>
    <name evidence="7" type="ORF">DFR24_0446</name>
</gene>
<organism evidence="7 8">
    <name type="scientific">Panacagrimonas perspica</name>
    <dbReference type="NCBI Taxonomy" id="381431"/>
    <lineage>
        <taxon>Bacteria</taxon>
        <taxon>Pseudomonadati</taxon>
        <taxon>Pseudomonadota</taxon>
        <taxon>Gammaproteobacteria</taxon>
        <taxon>Nevskiales</taxon>
        <taxon>Nevskiaceae</taxon>
        <taxon>Panacagrimonas</taxon>
    </lineage>
</organism>
<dbReference type="PANTHER" id="PTHR14226:SF76">
    <property type="entry name" value="NTE FAMILY PROTEIN RSSA"/>
    <property type="match status" value="1"/>
</dbReference>
<evidence type="ECO:0000313" key="7">
    <source>
        <dbReference type="EMBL" id="TDU31088.1"/>
    </source>
</evidence>
<evidence type="ECO:0000256" key="2">
    <source>
        <dbReference type="ARBA" id="ARBA00022963"/>
    </source>
</evidence>
<dbReference type="InterPro" id="IPR016035">
    <property type="entry name" value="Acyl_Trfase/lysoPLipase"/>
</dbReference>
<evidence type="ECO:0000256" key="1">
    <source>
        <dbReference type="ARBA" id="ARBA00022801"/>
    </source>
</evidence>
<feature type="compositionally biased region" description="Basic and acidic residues" evidence="5">
    <location>
        <begin position="304"/>
        <end position="325"/>
    </location>
</feature>
<evidence type="ECO:0000313" key="8">
    <source>
        <dbReference type="Proteomes" id="UP000295341"/>
    </source>
</evidence>
<dbReference type="Gene3D" id="3.40.1090.10">
    <property type="entry name" value="Cytosolic phospholipase A2 catalytic domain"/>
    <property type="match status" value="1"/>
</dbReference>
<dbReference type="EMBL" id="SOBT01000008">
    <property type="protein sequence ID" value="TDU31088.1"/>
    <property type="molecule type" value="Genomic_DNA"/>
</dbReference>
<keyword evidence="1 4" id="KW-0378">Hydrolase</keyword>
<keyword evidence="8" id="KW-1185">Reference proteome</keyword>
<evidence type="ECO:0000259" key="6">
    <source>
        <dbReference type="PROSITE" id="PS51635"/>
    </source>
</evidence>
<dbReference type="GO" id="GO:0016787">
    <property type="term" value="F:hydrolase activity"/>
    <property type="evidence" value="ECO:0007669"/>
    <property type="project" value="UniProtKB-UniRule"/>
</dbReference>
<protein>
    <submittedName>
        <fullName evidence="7">NTE family protein</fullName>
    </submittedName>
</protein>
<dbReference type="SUPFAM" id="SSF52151">
    <property type="entry name" value="FabD/lysophospholipase-like"/>
    <property type="match status" value="1"/>
</dbReference>
<name>A0A4S3K1F7_9GAMM</name>
<dbReference type="AlphaFoldDB" id="A0A4S3K1F7"/>
<feature type="short sequence motif" description="DGA/G" evidence="4">
    <location>
        <begin position="157"/>
        <end position="159"/>
    </location>
</feature>
<feature type="region of interest" description="Disordered" evidence="5">
    <location>
        <begin position="301"/>
        <end position="325"/>
    </location>
</feature>
<feature type="active site" description="Proton acceptor" evidence="4">
    <location>
        <position position="157"/>
    </location>
</feature>
<evidence type="ECO:0000256" key="5">
    <source>
        <dbReference type="SAM" id="MobiDB-lite"/>
    </source>
</evidence>